<dbReference type="PANTHER" id="PTHR43464:SF19">
    <property type="entry name" value="UBIQUINONE BIOSYNTHESIS O-METHYLTRANSFERASE, MITOCHONDRIAL"/>
    <property type="match status" value="1"/>
</dbReference>
<dbReference type="GO" id="GO:0008757">
    <property type="term" value="F:S-adenosylmethionine-dependent methyltransferase activity"/>
    <property type="evidence" value="ECO:0007669"/>
    <property type="project" value="InterPro"/>
</dbReference>
<dbReference type="GO" id="GO:0032259">
    <property type="term" value="P:methylation"/>
    <property type="evidence" value="ECO:0007669"/>
    <property type="project" value="UniProtKB-KW"/>
</dbReference>
<accession>A0A4Y9FXJ9</accession>
<sequence length="223" mass="24975">MDSHRLGAALPRVIGWLNRTNARHPWSHNDRLHRWIARRLPDRRRSVLDVGCGQGLLAWRLSHRFGRVLAIDVDAPQVAATAARCADRPNVTARVASFAEVDGTFDGITMVAVLHHLDLEDALPRIRRLLAPGGRLFVIGLARSETRIDLAWDLLSSVTNPLIGVILHPRPVRDPPSGDPFPTKDPDVTLSELRAAFARHLPGARFRRRLGFRHTIEWTAPAR</sequence>
<protein>
    <submittedName>
        <fullName evidence="5">Class I SAM-dependent methyltransferase</fullName>
    </submittedName>
</protein>
<evidence type="ECO:0000256" key="3">
    <source>
        <dbReference type="ARBA" id="ARBA00022691"/>
    </source>
</evidence>
<dbReference type="PANTHER" id="PTHR43464">
    <property type="entry name" value="METHYLTRANSFERASE"/>
    <property type="match status" value="1"/>
</dbReference>
<dbReference type="CDD" id="cd02440">
    <property type="entry name" value="AdoMet_MTases"/>
    <property type="match status" value="1"/>
</dbReference>
<dbReference type="OrthoDB" id="6064711at2"/>
<evidence type="ECO:0000313" key="6">
    <source>
        <dbReference type="Proteomes" id="UP000298358"/>
    </source>
</evidence>
<dbReference type="Pfam" id="PF08241">
    <property type="entry name" value="Methyltransf_11"/>
    <property type="match status" value="1"/>
</dbReference>
<keyword evidence="6" id="KW-1185">Reference proteome</keyword>
<evidence type="ECO:0000259" key="4">
    <source>
        <dbReference type="Pfam" id="PF08241"/>
    </source>
</evidence>
<dbReference type="Gene3D" id="3.40.50.150">
    <property type="entry name" value="Vaccinia Virus protein VP39"/>
    <property type="match status" value="1"/>
</dbReference>
<organism evidence="5 6">
    <name type="scientific">Microbacterium paludicola</name>
    <dbReference type="NCBI Taxonomy" id="300019"/>
    <lineage>
        <taxon>Bacteria</taxon>
        <taxon>Bacillati</taxon>
        <taxon>Actinomycetota</taxon>
        <taxon>Actinomycetes</taxon>
        <taxon>Micrococcales</taxon>
        <taxon>Microbacteriaceae</taxon>
        <taxon>Microbacterium</taxon>
    </lineage>
</organism>
<dbReference type="InterPro" id="IPR013216">
    <property type="entry name" value="Methyltransf_11"/>
</dbReference>
<keyword evidence="1 5" id="KW-0489">Methyltransferase</keyword>
<dbReference type="SUPFAM" id="SSF53335">
    <property type="entry name" value="S-adenosyl-L-methionine-dependent methyltransferases"/>
    <property type="match status" value="1"/>
</dbReference>
<proteinExistence type="predicted"/>
<feature type="domain" description="Methyltransferase type 11" evidence="4">
    <location>
        <begin position="48"/>
        <end position="138"/>
    </location>
</feature>
<dbReference type="Proteomes" id="UP000298358">
    <property type="component" value="Unassembled WGS sequence"/>
</dbReference>
<dbReference type="RefSeq" id="WP_135114308.1">
    <property type="nucleotide sequence ID" value="NZ_JADGLL010000015.1"/>
</dbReference>
<keyword evidence="2 5" id="KW-0808">Transferase</keyword>
<dbReference type="AlphaFoldDB" id="A0A4Y9FXJ9"/>
<comment type="caution">
    <text evidence="5">The sequence shown here is derived from an EMBL/GenBank/DDBJ whole genome shotgun (WGS) entry which is preliminary data.</text>
</comment>
<reference evidence="5 6" key="1">
    <citation type="submission" date="2019-03" db="EMBL/GenBank/DDBJ databases">
        <title>Diversity of the mouse oral microbiome.</title>
        <authorList>
            <person name="Joseph S."/>
            <person name="Aduse-Opoku J."/>
            <person name="Curtis M."/>
            <person name="Wade W."/>
            <person name="Hashim A."/>
        </authorList>
    </citation>
    <scope>NUCLEOTIDE SEQUENCE [LARGE SCALE GENOMIC DNA]</scope>
    <source>
        <strain evidence="5 6">P1012</strain>
    </source>
</reference>
<evidence type="ECO:0000313" key="5">
    <source>
        <dbReference type="EMBL" id="TFU33001.1"/>
    </source>
</evidence>
<keyword evidence="3" id="KW-0949">S-adenosyl-L-methionine</keyword>
<evidence type="ECO:0000256" key="1">
    <source>
        <dbReference type="ARBA" id="ARBA00022603"/>
    </source>
</evidence>
<dbReference type="EMBL" id="SPQB01000015">
    <property type="protein sequence ID" value="TFU33001.1"/>
    <property type="molecule type" value="Genomic_DNA"/>
</dbReference>
<dbReference type="InterPro" id="IPR029063">
    <property type="entry name" value="SAM-dependent_MTases_sf"/>
</dbReference>
<name>A0A4Y9FXJ9_9MICO</name>
<evidence type="ECO:0000256" key="2">
    <source>
        <dbReference type="ARBA" id="ARBA00022679"/>
    </source>
</evidence>
<gene>
    <name evidence="5" type="ORF">E4U02_07930</name>
</gene>